<dbReference type="HOGENOM" id="CLU_1199042_0_0_10"/>
<proteinExistence type="evidence at protein level"/>
<protein>
    <recommendedName>
        <fullName evidence="1">Uracil-DNA glycosylase-like domain-containing protein</fullName>
    </recommendedName>
</protein>
<dbReference type="SMR" id="C6Y1J8"/>
<dbReference type="eggNOG" id="ENOG502Z9QW">
    <property type="taxonomic scope" value="Bacteria"/>
</dbReference>
<evidence type="ECO:0000313" key="2">
    <source>
        <dbReference type="EMBL" id="ACU02974.1"/>
    </source>
</evidence>
<dbReference type="AlphaFoldDB" id="C6Y1J8"/>
<reference evidence="2 3" key="1">
    <citation type="journal article" date="2009" name="Stand. Genomic Sci.">
        <title>Complete genome sequence of Pedobacter heparinus type strain (HIM 762-3).</title>
        <authorList>
            <person name="Han C."/>
            <person name="Spring S."/>
            <person name="Lapidus A."/>
            <person name="Del Rio T.G."/>
            <person name="Tice H."/>
            <person name="Copeland A."/>
            <person name="Cheng J.F."/>
            <person name="Lucas S."/>
            <person name="Chen F."/>
            <person name="Nolan M."/>
            <person name="Bruce D."/>
            <person name="Goodwin L."/>
            <person name="Pitluck S."/>
            <person name="Ivanova N."/>
            <person name="Mavromatis K."/>
            <person name="Mikhailova N."/>
            <person name="Pati A."/>
            <person name="Chen A."/>
            <person name="Palaniappan K."/>
            <person name="Land M."/>
            <person name="Hauser L."/>
            <person name="Chang Y.J."/>
            <person name="Jeffries C.C."/>
            <person name="Saunders E."/>
            <person name="Chertkov O."/>
            <person name="Brettin T."/>
            <person name="Goker M."/>
            <person name="Rohde M."/>
            <person name="Bristow J."/>
            <person name="Eisen J.A."/>
            <person name="Markowitz V."/>
            <person name="Hugenholtz P."/>
            <person name="Kyrpides N.C."/>
            <person name="Klenk H.P."/>
            <person name="Detter J.C."/>
        </authorList>
    </citation>
    <scope>NUCLEOTIDE SEQUENCE [LARGE SCALE GENOMIC DNA]</scope>
    <source>
        <strain evidence="3">ATCC 13125 / DSM 2366 / CIP 104194 / JCM 7457 / NBRC 12017 / NCIMB 9290 / NRRL B-14731 / HIM 762-3</strain>
    </source>
</reference>
<dbReference type="CDD" id="cd19375">
    <property type="entry name" value="UDG-F3-like_SMUG2"/>
    <property type="match status" value="1"/>
</dbReference>
<name>C6Y1J8_PEDHD</name>
<feature type="domain" description="Uracil-DNA glycosylase-like" evidence="1">
    <location>
        <begin position="47"/>
        <end position="228"/>
    </location>
</feature>
<dbReference type="InterPro" id="IPR036895">
    <property type="entry name" value="Uracil-DNA_glycosylase-like_sf"/>
</dbReference>
<dbReference type="PDBsum" id="5H0J"/>
<organism evidence="2 3">
    <name type="scientific">Pedobacter heparinus (strain ATCC 13125 / DSM 2366 / CIP 104194 / JCM 7457 / NBRC 12017 / NCIMB 9290 / NRRL B-14731 / HIM 762-3)</name>
    <dbReference type="NCBI Taxonomy" id="485917"/>
    <lineage>
        <taxon>Bacteria</taxon>
        <taxon>Pseudomonadati</taxon>
        <taxon>Bacteroidota</taxon>
        <taxon>Sphingobacteriia</taxon>
        <taxon>Sphingobacteriales</taxon>
        <taxon>Sphingobacteriaceae</taxon>
        <taxon>Pedobacter</taxon>
    </lineage>
</organism>
<reference evidence="4 5" key="2">
    <citation type="journal article" date="2017" name="Biochem. J.">
        <title>SMUG2 DNA glycosylase from &lt;i&gt;Pedobacter heparinus&lt;/i&gt; as a new subfamily of the UDG superfamily.</title>
        <authorList>
            <person name="Pang P."/>
            <person name="Yang Y."/>
            <person name="Li J."/>
            <person name="Wang Z."/>
            <person name="Cao W."/>
            <person name="Xie W."/>
        </authorList>
    </citation>
    <scope>X-RAY CRYSTALLOGRAPHY (1.80 ANGSTROMS)</scope>
</reference>
<dbReference type="PDBsum" id="5H0K"/>
<dbReference type="Pfam" id="PF03167">
    <property type="entry name" value="UDG"/>
    <property type="match status" value="1"/>
</dbReference>
<dbReference type="Gene3D" id="3.40.470.10">
    <property type="entry name" value="Uracil-DNA glycosylase-like domain"/>
    <property type="match status" value="1"/>
</dbReference>
<keyword evidence="3" id="KW-1185">Reference proteome</keyword>
<dbReference type="SUPFAM" id="SSF52141">
    <property type="entry name" value="Uracil-DNA glycosylase-like"/>
    <property type="match status" value="1"/>
</dbReference>
<accession>C6Y1J8</accession>
<dbReference type="STRING" id="485917.Phep_0752"/>
<dbReference type="OrthoDB" id="7107805at2"/>
<dbReference type="Proteomes" id="UP000000852">
    <property type="component" value="Chromosome"/>
</dbReference>
<dbReference type="PDB" id="5H0K">
    <property type="method" value="X-ray"/>
    <property type="resolution" value="2.25 A"/>
    <property type="chains" value="A=1-236"/>
</dbReference>
<sequence>MMTFADKVIQFNKDLSYTGSTLPPGIRIMNPFKEHEQTMHIVEAFYHKYYNDNQSRYLILGINPGRFGSGLTGIPFTDPKRLITECNIPYSGKLSHEPSSVFIYEMINAFGGAEAFYKQFYISSPCPLGFTSIAANGKEKNYNYYDSKALEKAVYEFIIENIRKQLTLGITTDTCFCLGTGKNEKFLMKVNAQYKFFKRIVALEHPRFIMQYKTASKQFYIDKYISAFKALNNSAI</sequence>
<dbReference type="InterPro" id="IPR005122">
    <property type="entry name" value="Uracil-DNA_glycosylase-like"/>
</dbReference>
<evidence type="ECO:0007829" key="4">
    <source>
        <dbReference type="PDB" id="5H0J"/>
    </source>
</evidence>
<dbReference type="EMBL" id="CP001681">
    <property type="protein sequence ID" value="ACU02974.1"/>
    <property type="molecule type" value="Genomic_DNA"/>
</dbReference>
<gene>
    <name evidence="2" type="ordered locus">Phep_0752</name>
</gene>
<evidence type="ECO:0000259" key="1">
    <source>
        <dbReference type="Pfam" id="PF03167"/>
    </source>
</evidence>
<evidence type="ECO:0000313" key="3">
    <source>
        <dbReference type="Proteomes" id="UP000000852"/>
    </source>
</evidence>
<dbReference type="BRENDA" id="3.2.2.15">
    <property type="organism ID" value="2286"/>
</dbReference>
<dbReference type="PDB" id="5H0J">
    <property type="method" value="X-ray"/>
    <property type="resolution" value="1.80 A"/>
    <property type="chains" value="A=1-236"/>
</dbReference>
<dbReference type="InterPro" id="IPR032579">
    <property type="entry name" value="Phe_SMUG2-like"/>
</dbReference>
<dbReference type="RefSeq" id="WP_012780920.1">
    <property type="nucleotide sequence ID" value="NC_013061.1"/>
</dbReference>
<dbReference type="KEGG" id="phe:Phep_0752"/>
<keyword evidence="4 5" id="KW-0002">3D-structure</keyword>
<evidence type="ECO:0007829" key="5">
    <source>
        <dbReference type="PDB" id="5H0K"/>
    </source>
</evidence>